<evidence type="ECO:0000256" key="9">
    <source>
        <dbReference type="ARBA" id="ARBA00023163"/>
    </source>
</evidence>
<evidence type="ECO:0000256" key="10">
    <source>
        <dbReference type="ARBA" id="ARBA00023204"/>
    </source>
</evidence>
<dbReference type="SUPFAM" id="SSF51306">
    <property type="entry name" value="LexA/Signal peptidase"/>
    <property type="match status" value="1"/>
</dbReference>
<name>A0ABT6NV02_9BACT</name>
<evidence type="ECO:0000256" key="8">
    <source>
        <dbReference type="ARBA" id="ARBA00023125"/>
    </source>
</evidence>
<keyword evidence="4 12" id="KW-0227">DNA damage</keyword>
<feature type="domain" description="LexA repressor DNA-binding" evidence="15">
    <location>
        <begin position="1"/>
        <end position="65"/>
    </location>
</feature>
<evidence type="ECO:0000256" key="3">
    <source>
        <dbReference type="ARBA" id="ARBA00022705"/>
    </source>
</evidence>
<proteinExistence type="inferred from homology"/>
<dbReference type="Gene3D" id="2.10.109.10">
    <property type="entry name" value="Umud Fragment, subunit A"/>
    <property type="match status" value="1"/>
</dbReference>
<dbReference type="PANTHER" id="PTHR33516">
    <property type="entry name" value="LEXA REPRESSOR"/>
    <property type="match status" value="1"/>
</dbReference>
<dbReference type="CDD" id="cd06529">
    <property type="entry name" value="S24_LexA-like"/>
    <property type="match status" value="1"/>
</dbReference>
<dbReference type="RefSeq" id="WP_136967981.1">
    <property type="nucleotide sequence ID" value="NZ_JARZHI010000019.1"/>
</dbReference>
<evidence type="ECO:0000259" key="15">
    <source>
        <dbReference type="Pfam" id="PF01726"/>
    </source>
</evidence>
<keyword evidence="11 12" id="KW-0742">SOS response</keyword>
<dbReference type="InterPro" id="IPR036390">
    <property type="entry name" value="WH_DNA-bd_sf"/>
</dbReference>
<evidence type="ECO:0000256" key="7">
    <source>
        <dbReference type="ARBA" id="ARBA00023015"/>
    </source>
</evidence>
<comment type="function">
    <text evidence="12">Represses a number of genes involved in the response to DNA damage (SOS response), including recA and lexA. In the presence of single-stranded DNA, RecA interacts with LexA causing an autocatalytic cleavage which disrupts the DNA-binding part of LexA, leading to derepression of the SOS regulon and eventually DNA repair.</text>
</comment>
<evidence type="ECO:0000256" key="4">
    <source>
        <dbReference type="ARBA" id="ARBA00022763"/>
    </source>
</evidence>
<dbReference type="PANTHER" id="PTHR33516:SF2">
    <property type="entry name" value="LEXA REPRESSOR-RELATED"/>
    <property type="match status" value="1"/>
</dbReference>
<dbReference type="Gene3D" id="1.10.10.10">
    <property type="entry name" value="Winged helix-like DNA-binding domain superfamily/Winged helix DNA-binding domain"/>
    <property type="match status" value="1"/>
</dbReference>
<evidence type="ECO:0000313" key="16">
    <source>
        <dbReference type="EMBL" id="MDI1432176.1"/>
    </source>
</evidence>
<evidence type="ECO:0000256" key="12">
    <source>
        <dbReference type="HAMAP-Rule" id="MF_00015"/>
    </source>
</evidence>
<keyword evidence="2 12" id="KW-0678">Repressor</keyword>
<comment type="catalytic activity">
    <reaction evidence="12">
        <text>Hydrolysis of Ala-|-Gly bond in repressor LexA.</text>
        <dbReference type="EC" id="3.4.21.88"/>
    </reaction>
</comment>
<organism evidence="16 17">
    <name type="scientific">Polyangium sorediatum</name>
    <dbReference type="NCBI Taxonomy" id="889274"/>
    <lineage>
        <taxon>Bacteria</taxon>
        <taxon>Pseudomonadati</taxon>
        <taxon>Myxococcota</taxon>
        <taxon>Polyangia</taxon>
        <taxon>Polyangiales</taxon>
        <taxon>Polyangiaceae</taxon>
        <taxon>Polyangium</taxon>
    </lineage>
</organism>
<evidence type="ECO:0000256" key="1">
    <source>
        <dbReference type="ARBA" id="ARBA00007484"/>
    </source>
</evidence>
<feature type="active site" description="For autocatalytic cleavage activity" evidence="12">
    <location>
        <position position="176"/>
    </location>
</feature>
<protein>
    <recommendedName>
        <fullName evidence="12">LexA repressor</fullName>
        <ecNumber evidence="12">3.4.21.88</ecNumber>
    </recommendedName>
</protein>
<accession>A0ABT6NV02</accession>
<gene>
    <name evidence="12 16" type="primary">lexA</name>
    <name evidence="16" type="ORF">QHF89_21955</name>
</gene>
<reference evidence="16 17" key="1">
    <citation type="submission" date="2023-04" db="EMBL/GenBank/DDBJ databases">
        <title>The genome sequence of Polyangium sorediatum DSM14670.</title>
        <authorList>
            <person name="Zhang X."/>
        </authorList>
    </citation>
    <scope>NUCLEOTIDE SEQUENCE [LARGE SCALE GENOMIC DNA]</scope>
    <source>
        <strain evidence="16 17">DSM 14670</strain>
    </source>
</reference>
<evidence type="ECO:0000256" key="2">
    <source>
        <dbReference type="ARBA" id="ARBA00022491"/>
    </source>
</evidence>
<keyword evidence="5 12" id="KW-0378">Hydrolase</keyword>
<evidence type="ECO:0000259" key="14">
    <source>
        <dbReference type="Pfam" id="PF00717"/>
    </source>
</evidence>
<evidence type="ECO:0000256" key="13">
    <source>
        <dbReference type="RuleBase" id="RU003991"/>
    </source>
</evidence>
<dbReference type="PRINTS" id="PR00726">
    <property type="entry name" value="LEXASERPTASE"/>
</dbReference>
<dbReference type="InterPro" id="IPR050077">
    <property type="entry name" value="LexA_repressor"/>
</dbReference>
<dbReference type="InterPro" id="IPR039418">
    <property type="entry name" value="LexA-like"/>
</dbReference>
<keyword evidence="9 12" id="KW-0804">Transcription</keyword>
<keyword evidence="8 12" id="KW-0238">DNA-binding</keyword>
<comment type="caution">
    <text evidence="16">The sequence shown here is derived from an EMBL/GenBank/DDBJ whole genome shotgun (WGS) entry which is preliminary data.</text>
</comment>
<comment type="similarity">
    <text evidence="1 12 13">Belongs to the peptidase S24 family.</text>
</comment>
<evidence type="ECO:0000256" key="11">
    <source>
        <dbReference type="ARBA" id="ARBA00023236"/>
    </source>
</evidence>
<evidence type="ECO:0000313" key="17">
    <source>
        <dbReference type="Proteomes" id="UP001160301"/>
    </source>
</evidence>
<dbReference type="NCBIfam" id="TIGR00498">
    <property type="entry name" value="lexA"/>
    <property type="match status" value="1"/>
</dbReference>
<dbReference type="Proteomes" id="UP001160301">
    <property type="component" value="Unassembled WGS sequence"/>
</dbReference>
<keyword evidence="3 12" id="KW-0235">DNA replication</keyword>
<dbReference type="InterPro" id="IPR015927">
    <property type="entry name" value="Peptidase_S24_S26A/B/C"/>
</dbReference>
<evidence type="ECO:0000256" key="5">
    <source>
        <dbReference type="ARBA" id="ARBA00022801"/>
    </source>
</evidence>
<dbReference type="InterPro" id="IPR006199">
    <property type="entry name" value="LexA_DNA-bd_dom"/>
</dbReference>
<keyword evidence="17" id="KW-1185">Reference proteome</keyword>
<dbReference type="EMBL" id="JARZHI010000019">
    <property type="protein sequence ID" value="MDI1432176.1"/>
    <property type="molecule type" value="Genomic_DNA"/>
</dbReference>
<feature type="domain" description="Peptidase S24/S26A/S26B/S26C" evidence="14">
    <location>
        <begin position="96"/>
        <end position="213"/>
    </location>
</feature>
<dbReference type="HAMAP" id="MF_00015">
    <property type="entry name" value="LexA"/>
    <property type="match status" value="1"/>
</dbReference>
<dbReference type="EC" id="3.4.21.88" evidence="12"/>
<feature type="DNA-binding region" description="H-T-H motif" evidence="12">
    <location>
        <begin position="28"/>
        <end position="48"/>
    </location>
</feature>
<feature type="active site" description="For autocatalytic cleavage activity" evidence="12">
    <location>
        <position position="139"/>
    </location>
</feature>
<dbReference type="InterPro" id="IPR036388">
    <property type="entry name" value="WH-like_DNA-bd_sf"/>
</dbReference>
<sequence>MQGLTERQQQVLHYIRQSIHERGYPPTLREIGAHMGIRSTNGVNDHLRALERKGYLTREDMKSRALRPKDMSAANVRADEQLSMPEAPEDDLLEVPVVGRIAAGLPLLAEEHVIDTVRIDRMLVRGGREIFGLKVTGDSMIEAGILNGDYIFVRRQPTAQRGEIVVALIGDEATVKYYFPEKDYVRFQPANAKMAPILVRASDFKPTMLLGVVVSVFRRL</sequence>
<feature type="site" description="Cleavage; by autolysis" evidence="12">
    <location>
        <begin position="103"/>
        <end position="104"/>
    </location>
</feature>
<dbReference type="Pfam" id="PF00717">
    <property type="entry name" value="Peptidase_S24"/>
    <property type="match status" value="1"/>
</dbReference>
<keyword evidence="6 12" id="KW-0068">Autocatalytic cleavage</keyword>
<evidence type="ECO:0000256" key="6">
    <source>
        <dbReference type="ARBA" id="ARBA00022813"/>
    </source>
</evidence>
<dbReference type="InterPro" id="IPR006197">
    <property type="entry name" value="Peptidase_S24_LexA"/>
</dbReference>
<dbReference type="GO" id="GO:0004252">
    <property type="term" value="F:serine-type endopeptidase activity"/>
    <property type="evidence" value="ECO:0007669"/>
    <property type="project" value="UniProtKB-EC"/>
</dbReference>
<keyword evidence="7 12" id="KW-0805">Transcription regulation</keyword>
<dbReference type="InterPro" id="IPR036286">
    <property type="entry name" value="LexA/Signal_pep-like_sf"/>
</dbReference>
<dbReference type="Pfam" id="PF01726">
    <property type="entry name" value="LexA_DNA_bind"/>
    <property type="match status" value="1"/>
</dbReference>
<comment type="subunit">
    <text evidence="12">Homodimer.</text>
</comment>
<dbReference type="InterPro" id="IPR006200">
    <property type="entry name" value="LexA"/>
</dbReference>
<keyword evidence="10 12" id="KW-0234">DNA repair</keyword>
<dbReference type="SUPFAM" id="SSF46785">
    <property type="entry name" value="Winged helix' DNA-binding domain"/>
    <property type="match status" value="1"/>
</dbReference>